<keyword evidence="2" id="KW-1185">Reference proteome</keyword>
<evidence type="ECO:0000313" key="2">
    <source>
        <dbReference type="Proteomes" id="UP000287798"/>
    </source>
</evidence>
<proteinExistence type="predicted"/>
<dbReference type="AlphaFoldDB" id="A0A426QGC7"/>
<dbReference type="EMBL" id="QZMU01000001">
    <property type="protein sequence ID" value="RRQ20793.1"/>
    <property type="molecule type" value="Genomic_DNA"/>
</dbReference>
<name>A0A426QGC7_9GAMM</name>
<evidence type="ECO:0000313" key="1">
    <source>
        <dbReference type="EMBL" id="RRQ20793.1"/>
    </source>
</evidence>
<gene>
    <name evidence="1" type="ORF">D6C00_01565</name>
</gene>
<sequence length="207" mass="23017">MKLIQKRFLKGIREFEIVDDAINVRIRTLFNKEKSTVSLTTLNPEPVVNRQYLEFHGRGKNEPLVSLFLDNPSPEEFNAFVETLKQRVLEEYGASGGIDGSHPAGLGGNVHHEPPEGDTSVQIRLRGNAEFVNVARIEDAIRMLETYLAAEDIKPFLSALEALKAEPENEARLAQVVSAFNDLGPLQGAVLTYAPYISILLSDDPFQ</sequence>
<organism evidence="1 2">
    <name type="scientific">Thiohalobacter thiocyanaticus</name>
    <dbReference type="NCBI Taxonomy" id="585455"/>
    <lineage>
        <taxon>Bacteria</taxon>
        <taxon>Pseudomonadati</taxon>
        <taxon>Pseudomonadota</taxon>
        <taxon>Gammaproteobacteria</taxon>
        <taxon>Thiohalobacterales</taxon>
        <taxon>Thiohalobacteraceae</taxon>
        <taxon>Thiohalobacter</taxon>
    </lineage>
</organism>
<reference evidence="1 2" key="1">
    <citation type="journal article" date="2010" name="Int. J. Syst. Evol. Microbiol.">
        <title>Thiohalobacter thiocyanaticus gen. nov., sp. nov., a moderately halophilic, sulfur-oxidizing gammaproteobacterium from hypersaline lakes, that utilizes thiocyanate.</title>
        <authorList>
            <person name="Sorokin D.Y."/>
            <person name="Kovaleva O.L."/>
            <person name="Tourova T.P."/>
            <person name="Muyzer G."/>
        </authorList>
    </citation>
    <scope>NUCLEOTIDE SEQUENCE [LARGE SCALE GENOMIC DNA]</scope>
    <source>
        <strain evidence="1 2">Hrh1</strain>
    </source>
</reference>
<dbReference type="OrthoDB" id="5765877at2"/>
<protein>
    <submittedName>
        <fullName evidence="1">Uncharacterized protein</fullName>
    </submittedName>
</protein>
<dbReference type="Proteomes" id="UP000287798">
    <property type="component" value="Unassembled WGS sequence"/>
</dbReference>
<accession>A0A426QGC7</accession>
<comment type="caution">
    <text evidence="1">The sequence shown here is derived from an EMBL/GenBank/DDBJ whole genome shotgun (WGS) entry which is preliminary data.</text>
</comment>